<comment type="caution">
    <text evidence="6">The sequence shown here is derived from an EMBL/GenBank/DDBJ whole genome shotgun (WGS) entry which is preliminary data.</text>
</comment>
<dbReference type="InterPro" id="IPR014043">
    <property type="entry name" value="Acyl_transferase_dom"/>
</dbReference>
<keyword evidence="7" id="KW-1185">Reference proteome</keyword>
<sequence>MKTAVLFPPLMAIKEKSFYDLYQQYPHVQRKFQEASDILSLDLVKHFFSDDESEINRGLVARPSIVTLSTALFEMLRSELGEISYYLGPSLGQMTAIHCSGSLDFRTTIQMVKSMVELEEQDEANKGYSVYFFYNIDVEKLELAMQEVRQQGGYLEPCMYANHNQMIINGDVKSLEKLNQLVVPQGGLGVTIPFGPPGHCSLLQNVVDRFHEQFMPKAIFRDPDHPLVSNVDGNLLLTKEEVMNEIVGQYTRSVQWYRCLQRLWSDGVRRLVVLGPGNFITKSLQFTDIPFEVETYLTAEEINNKLNSVIKEEV</sequence>
<evidence type="ECO:0000256" key="3">
    <source>
        <dbReference type="ARBA" id="ARBA00023315"/>
    </source>
</evidence>
<reference evidence="6 7" key="1">
    <citation type="submission" date="2020-08" db="EMBL/GenBank/DDBJ databases">
        <title>A Genomic Blueprint of the Chicken Gut Microbiome.</title>
        <authorList>
            <person name="Gilroy R."/>
            <person name="Ravi A."/>
            <person name="Getino M."/>
            <person name="Pursley I."/>
            <person name="Horton D.L."/>
            <person name="Alikhan N.-F."/>
            <person name="Baker D."/>
            <person name="Gharbi K."/>
            <person name="Hall N."/>
            <person name="Watson M."/>
            <person name="Adriaenssens E.M."/>
            <person name="Foster-Nyarko E."/>
            <person name="Jarju S."/>
            <person name="Secka A."/>
            <person name="Antonio M."/>
            <person name="Oren A."/>
            <person name="Chaudhuri R."/>
            <person name="La Ragione R.M."/>
            <person name="Hildebrand F."/>
            <person name="Pallen M.J."/>
        </authorList>
    </citation>
    <scope>NUCLEOTIDE SEQUENCE [LARGE SCALE GENOMIC DNA]</scope>
    <source>
        <strain evidence="6 7">Sa2CUA10</strain>
    </source>
</reference>
<evidence type="ECO:0000256" key="2">
    <source>
        <dbReference type="ARBA" id="ARBA00022679"/>
    </source>
</evidence>
<evidence type="ECO:0000313" key="7">
    <source>
        <dbReference type="Proteomes" id="UP000603641"/>
    </source>
</evidence>
<organism evidence="6 7">
    <name type="scientific">Fictibacillus norfolkensis</name>
    <dbReference type="NCBI Taxonomy" id="2762233"/>
    <lineage>
        <taxon>Bacteria</taxon>
        <taxon>Bacillati</taxon>
        <taxon>Bacillota</taxon>
        <taxon>Bacilli</taxon>
        <taxon>Bacillales</taxon>
        <taxon>Fictibacillaceae</taxon>
        <taxon>Fictibacillus</taxon>
    </lineage>
</organism>
<dbReference type="Proteomes" id="UP000603641">
    <property type="component" value="Unassembled WGS sequence"/>
</dbReference>
<keyword evidence="2" id="KW-0808">Transferase</keyword>
<evidence type="ECO:0000256" key="1">
    <source>
        <dbReference type="ARBA" id="ARBA00013258"/>
    </source>
</evidence>
<gene>
    <name evidence="6" type="ORF">H9648_03190</name>
</gene>
<dbReference type="PANTHER" id="PTHR42681:SF1">
    <property type="entry name" value="MALONYL-COA-ACYL CARRIER PROTEIN TRANSACYLASE, MITOCHONDRIAL"/>
    <property type="match status" value="1"/>
</dbReference>
<evidence type="ECO:0000259" key="5">
    <source>
        <dbReference type="SMART" id="SM00827"/>
    </source>
</evidence>
<evidence type="ECO:0000256" key="4">
    <source>
        <dbReference type="ARBA" id="ARBA00048462"/>
    </source>
</evidence>
<comment type="catalytic activity">
    <reaction evidence="4">
        <text>holo-[ACP] + malonyl-CoA = malonyl-[ACP] + CoA</text>
        <dbReference type="Rhea" id="RHEA:41792"/>
        <dbReference type="Rhea" id="RHEA-COMP:9623"/>
        <dbReference type="Rhea" id="RHEA-COMP:9685"/>
        <dbReference type="ChEBI" id="CHEBI:57287"/>
        <dbReference type="ChEBI" id="CHEBI:57384"/>
        <dbReference type="ChEBI" id="CHEBI:64479"/>
        <dbReference type="ChEBI" id="CHEBI:78449"/>
        <dbReference type="EC" id="2.3.1.39"/>
    </reaction>
</comment>
<dbReference type="InterPro" id="IPR001227">
    <property type="entry name" value="Ac_transferase_dom_sf"/>
</dbReference>
<dbReference type="EMBL" id="JACSQM010000001">
    <property type="protein sequence ID" value="MBD7963046.1"/>
    <property type="molecule type" value="Genomic_DNA"/>
</dbReference>
<evidence type="ECO:0000313" key="6">
    <source>
        <dbReference type="EMBL" id="MBD7963046.1"/>
    </source>
</evidence>
<name>A0ABR8SHR8_9BACL</name>
<dbReference type="RefSeq" id="WP_191752392.1">
    <property type="nucleotide sequence ID" value="NZ_JACSQM010000001.1"/>
</dbReference>
<protein>
    <recommendedName>
        <fullName evidence="1">[acyl-carrier-protein] S-malonyltransferase</fullName>
        <ecNumber evidence="1">2.3.1.39</ecNumber>
    </recommendedName>
</protein>
<dbReference type="EC" id="2.3.1.39" evidence="1"/>
<dbReference type="Gene3D" id="3.40.366.10">
    <property type="entry name" value="Malonyl-Coenzyme A Acyl Carrier Protein, domain 2"/>
    <property type="match status" value="1"/>
</dbReference>
<dbReference type="SUPFAM" id="SSF52151">
    <property type="entry name" value="FabD/lysophospholipase-like"/>
    <property type="match status" value="1"/>
</dbReference>
<dbReference type="Gene3D" id="3.30.70.250">
    <property type="entry name" value="Malonyl-CoA ACP transacylase, ACP-binding"/>
    <property type="match status" value="1"/>
</dbReference>
<dbReference type="InterPro" id="IPR016035">
    <property type="entry name" value="Acyl_Trfase/lysoPLipase"/>
</dbReference>
<feature type="domain" description="Malonyl-CoA:ACP transacylase (MAT)" evidence="5">
    <location>
        <begin position="20"/>
        <end position="304"/>
    </location>
</feature>
<dbReference type="InterPro" id="IPR050858">
    <property type="entry name" value="Mal-CoA-ACP_Trans/PKS_FabD"/>
</dbReference>
<dbReference type="SMART" id="SM00827">
    <property type="entry name" value="PKS_AT"/>
    <property type="match status" value="1"/>
</dbReference>
<keyword evidence="3" id="KW-0012">Acyltransferase</keyword>
<accession>A0ABR8SHR8</accession>
<dbReference type="PANTHER" id="PTHR42681">
    <property type="entry name" value="MALONYL-COA-ACYL CARRIER PROTEIN TRANSACYLASE, MITOCHONDRIAL"/>
    <property type="match status" value="1"/>
</dbReference>
<proteinExistence type="predicted"/>